<sequence length="30" mass="3711">MAKMAFKQLYSFKNRRLFILFFYIDCSKLS</sequence>
<reference evidence="1" key="2">
    <citation type="journal article" date="2015" name="Fish Shellfish Immunol.">
        <title>Early steps in the European eel (Anguilla anguilla)-Vibrio vulnificus interaction in the gills: Role of the RtxA13 toxin.</title>
        <authorList>
            <person name="Callol A."/>
            <person name="Pajuelo D."/>
            <person name="Ebbesson L."/>
            <person name="Teles M."/>
            <person name="MacKenzie S."/>
            <person name="Amaro C."/>
        </authorList>
    </citation>
    <scope>NUCLEOTIDE SEQUENCE</scope>
</reference>
<organism evidence="1">
    <name type="scientific">Anguilla anguilla</name>
    <name type="common">European freshwater eel</name>
    <name type="synonym">Muraena anguilla</name>
    <dbReference type="NCBI Taxonomy" id="7936"/>
    <lineage>
        <taxon>Eukaryota</taxon>
        <taxon>Metazoa</taxon>
        <taxon>Chordata</taxon>
        <taxon>Craniata</taxon>
        <taxon>Vertebrata</taxon>
        <taxon>Euteleostomi</taxon>
        <taxon>Actinopterygii</taxon>
        <taxon>Neopterygii</taxon>
        <taxon>Teleostei</taxon>
        <taxon>Anguilliformes</taxon>
        <taxon>Anguillidae</taxon>
        <taxon>Anguilla</taxon>
    </lineage>
</organism>
<dbReference type="EMBL" id="GBXM01031763">
    <property type="protein sequence ID" value="JAH76814.1"/>
    <property type="molecule type" value="Transcribed_RNA"/>
</dbReference>
<protein>
    <submittedName>
        <fullName evidence="1">Uncharacterized protein</fullName>
    </submittedName>
</protein>
<reference evidence="1" key="1">
    <citation type="submission" date="2014-11" db="EMBL/GenBank/DDBJ databases">
        <authorList>
            <person name="Amaro Gonzalez C."/>
        </authorList>
    </citation>
    <scope>NUCLEOTIDE SEQUENCE</scope>
</reference>
<proteinExistence type="predicted"/>
<name>A0A0E9VFC7_ANGAN</name>
<evidence type="ECO:0000313" key="1">
    <source>
        <dbReference type="EMBL" id="JAH76814.1"/>
    </source>
</evidence>
<dbReference type="AlphaFoldDB" id="A0A0E9VFC7"/>
<accession>A0A0E9VFC7</accession>